<keyword evidence="13" id="KW-1185">Reference proteome</keyword>
<dbReference type="GO" id="GO:0003677">
    <property type="term" value="F:DNA binding"/>
    <property type="evidence" value="ECO:0007669"/>
    <property type="project" value="UniProtKB-KW"/>
</dbReference>
<keyword evidence="4" id="KW-0862">Zinc</keyword>
<protein>
    <submittedName>
        <fullName evidence="12">Uncharacterized protein</fullName>
    </submittedName>
</protein>
<dbReference type="Gene3D" id="3.30.40.100">
    <property type="match status" value="1"/>
</dbReference>
<dbReference type="EMBL" id="BTGU01000029">
    <property type="protein sequence ID" value="GMN48727.1"/>
    <property type="molecule type" value="Genomic_DNA"/>
</dbReference>
<keyword evidence="3" id="KW-0863">Zinc-finger</keyword>
<keyword evidence="7" id="KW-0804">Transcription</keyword>
<dbReference type="Pfam" id="PF01429">
    <property type="entry name" value="MBD"/>
    <property type="match status" value="1"/>
</dbReference>
<accession>A0AA88AD40</accession>
<keyword evidence="8" id="KW-0539">Nucleus</keyword>
<dbReference type="CDD" id="cd01396">
    <property type="entry name" value="MeCP2_MBD"/>
    <property type="match status" value="1"/>
</dbReference>
<feature type="region of interest" description="Disordered" evidence="9">
    <location>
        <begin position="170"/>
        <end position="207"/>
    </location>
</feature>
<sequence length="207" mass="23871">MDSVSVPNKEEPLLNSEESPTIRSKKRRQQAWETSVDIYAAQCDKCQKWRVISTQEEFEEIRSKLSTDPFHCNRKPDTSCEDPADINFDATRTWVIDKPDLPKTPKGFKRTLVLRKDYSKMDVYYYTPLGKKMRTRNEVAAFLKDNPEYKDLSPDDFRFTTPKVVEETIPPNSFVAAKSSSSASSNRQKQKKLREADEKPTSSDSES</sequence>
<dbReference type="SMART" id="SM00391">
    <property type="entry name" value="MBD"/>
    <property type="match status" value="1"/>
</dbReference>
<reference evidence="12" key="1">
    <citation type="submission" date="2023-07" db="EMBL/GenBank/DDBJ databases">
        <title>draft genome sequence of fig (Ficus carica).</title>
        <authorList>
            <person name="Takahashi T."/>
            <person name="Nishimura K."/>
        </authorList>
    </citation>
    <scope>NUCLEOTIDE SEQUENCE</scope>
</reference>
<evidence type="ECO:0000259" key="11">
    <source>
        <dbReference type="PROSITE" id="PS51050"/>
    </source>
</evidence>
<keyword evidence="2" id="KW-0479">Metal-binding</keyword>
<dbReference type="GO" id="GO:0005634">
    <property type="term" value="C:nucleus"/>
    <property type="evidence" value="ECO:0007669"/>
    <property type="project" value="UniProtKB-SubCell"/>
</dbReference>
<feature type="region of interest" description="Disordered" evidence="9">
    <location>
        <begin position="1"/>
        <end position="28"/>
    </location>
</feature>
<evidence type="ECO:0000256" key="6">
    <source>
        <dbReference type="ARBA" id="ARBA00023125"/>
    </source>
</evidence>
<evidence type="ECO:0000313" key="12">
    <source>
        <dbReference type="EMBL" id="GMN48727.1"/>
    </source>
</evidence>
<evidence type="ECO:0000256" key="5">
    <source>
        <dbReference type="ARBA" id="ARBA00023015"/>
    </source>
</evidence>
<evidence type="ECO:0000256" key="8">
    <source>
        <dbReference type="ARBA" id="ARBA00023242"/>
    </source>
</evidence>
<evidence type="ECO:0000256" key="9">
    <source>
        <dbReference type="SAM" id="MobiDB-lite"/>
    </source>
</evidence>
<evidence type="ECO:0000256" key="7">
    <source>
        <dbReference type="ARBA" id="ARBA00023163"/>
    </source>
</evidence>
<evidence type="ECO:0000256" key="4">
    <source>
        <dbReference type="ARBA" id="ARBA00022833"/>
    </source>
</evidence>
<feature type="domain" description="CW-type" evidence="11">
    <location>
        <begin position="33"/>
        <end position="88"/>
    </location>
</feature>
<evidence type="ECO:0000256" key="2">
    <source>
        <dbReference type="ARBA" id="ARBA00022723"/>
    </source>
</evidence>
<dbReference type="Gene3D" id="3.30.890.10">
    <property type="entry name" value="Methyl-cpg-binding Protein 2, Chain A"/>
    <property type="match status" value="1"/>
</dbReference>
<dbReference type="GO" id="GO:0008270">
    <property type="term" value="F:zinc ion binding"/>
    <property type="evidence" value="ECO:0007669"/>
    <property type="project" value="UniProtKB-KW"/>
</dbReference>
<dbReference type="InterPro" id="IPR011124">
    <property type="entry name" value="Znf_CW"/>
</dbReference>
<dbReference type="InterPro" id="IPR016177">
    <property type="entry name" value="DNA-bd_dom_sf"/>
</dbReference>
<evidence type="ECO:0000259" key="10">
    <source>
        <dbReference type="PROSITE" id="PS50982"/>
    </source>
</evidence>
<evidence type="ECO:0000313" key="13">
    <source>
        <dbReference type="Proteomes" id="UP001187192"/>
    </source>
</evidence>
<gene>
    <name evidence="12" type="ORF">TIFTF001_017893</name>
</gene>
<dbReference type="PANTHER" id="PTHR12396">
    <property type="entry name" value="METHYL-CPG BINDING PROTEIN, MBD"/>
    <property type="match status" value="1"/>
</dbReference>
<comment type="caution">
    <text evidence="12">The sequence shown here is derived from an EMBL/GenBank/DDBJ whole genome shotgun (WGS) entry which is preliminary data.</text>
</comment>
<dbReference type="PANTHER" id="PTHR12396:SF10">
    <property type="entry name" value="METHYL-CPG-BINDING DOMAIN-CONTAINING PROTEIN 1-RELATED"/>
    <property type="match status" value="1"/>
</dbReference>
<evidence type="ECO:0000256" key="1">
    <source>
        <dbReference type="ARBA" id="ARBA00004123"/>
    </source>
</evidence>
<evidence type="ECO:0000256" key="3">
    <source>
        <dbReference type="ARBA" id="ARBA00022771"/>
    </source>
</evidence>
<dbReference type="AlphaFoldDB" id="A0AA88AD40"/>
<proteinExistence type="predicted"/>
<name>A0AA88AD40_FICCA</name>
<organism evidence="12 13">
    <name type="scientific">Ficus carica</name>
    <name type="common">Common fig</name>
    <dbReference type="NCBI Taxonomy" id="3494"/>
    <lineage>
        <taxon>Eukaryota</taxon>
        <taxon>Viridiplantae</taxon>
        <taxon>Streptophyta</taxon>
        <taxon>Embryophyta</taxon>
        <taxon>Tracheophyta</taxon>
        <taxon>Spermatophyta</taxon>
        <taxon>Magnoliopsida</taxon>
        <taxon>eudicotyledons</taxon>
        <taxon>Gunneridae</taxon>
        <taxon>Pentapetalae</taxon>
        <taxon>rosids</taxon>
        <taxon>fabids</taxon>
        <taxon>Rosales</taxon>
        <taxon>Moraceae</taxon>
        <taxon>Ficeae</taxon>
        <taxon>Ficus</taxon>
    </lineage>
</organism>
<feature type="compositionally biased region" description="Low complexity" evidence="9">
    <location>
        <begin position="176"/>
        <end position="185"/>
    </location>
</feature>
<dbReference type="Pfam" id="PF07496">
    <property type="entry name" value="zf-CW"/>
    <property type="match status" value="1"/>
</dbReference>
<dbReference type="Gramene" id="FCD_00000781-RA">
    <property type="protein sequence ID" value="FCD_00000781-RA:cds"/>
    <property type="gene ID" value="FCD_00000781"/>
</dbReference>
<dbReference type="InterPro" id="IPR001739">
    <property type="entry name" value="Methyl_CpG_DNA-bd"/>
</dbReference>
<dbReference type="PROSITE" id="PS50982">
    <property type="entry name" value="MBD"/>
    <property type="match status" value="1"/>
</dbReference>
<comment type="subcellular location">
    <subcellularLocation>
        <location evidence="1">Nucleus</location>
    </subcellularLocation>
</comment>
<keyword evidence="6" id="KW-0238">DNA-binding</keyword>
<dbReference type="SUPFAM" id="SSF54171">
    <property type="entry name" value="DNA-binding domain"/>
    <property type="match status" value="1"/>
</dbReference>
<dbReference type="Proteomes" id="UP001187192">
    <property type="component" value="Unassembled WGS sequence"/>
</dbReference>
<feature type="domain" description="MBD" evidence="10">
    <location>
        <begin position="94"/>
        <end position="164"/>
    </location>
</feature>
<keyword evidence="5" id="KW-0805">Transcription regulation</keyword>
<dbReference type="PROSITE" id="PS51050">
    <property type="entry name" value="ZF_CW"/>
    <property type="match status" value="1"/>
</dbReference>